<dbReference type="Pfam" id="PF20422">
    <property type="entry name" value="DHR-2_Lobe_B"/>
    <property type="match status" value="1"/>
</dbReference>
<proteinExistence type="inferred from homology"/>
<feature type="region of interest" description="Disordered" evidence="4">
    <location>
        <begin position="1918"/>
        <end position="1953"/>
    </location>
</feature>
<dbReference type="InParanoid" id="A0A2P6N7L7"/>
<sequence length="1953" mass="221942">MASAFSSACATPSSASFVKGSITSDNNLDVSGPALDFLSLSNRTATFLVEAMSCAGAPDETNDIASPTTSGFIDNSDEQSGREESKANKLLGFLKLGTPVSPTRSTSPVIDSQRMSNLDVKRPAADAAGRRASGSQLGRDSSDKELLLPLNVRTSMEEENGPLPTVEFNFSEYERKLENRSPLPTEFPASMISPRERRNADAADPRRASITKRSAGRNIIPPHQYEFLNIDWNAMNEGVFSYPNDDLDIVSIKKESRGFQDEEVFRGKGHEKLEPYVKESLKILTEDSRIVKHKYSYFGNKFKIQAETEVPTQPPAPRRNSVLMPIEANRGPLDQTIIDIGNEAVPADYGQKTREELKRFEEDLFSHFPSQDKEMMHIPIIPSVTSMIEVMPETMILLSDFVLENVKEPLFYNFSLHNLKTREKISEDYNCVADDSLKAMEMDVRKVRPLFFVKSSNVTDLKDIILLIKISRLLRSSTDGETEILTQASRKDLETFKLTTEELVRPDKIHTKGSPLVQALWATVSLFDEIGKLTGSVQNPVLTNAGGSSLSGKDKDIRKYAVELRLIKPGTIISNEQAYDAQQDSANKKSKVFPSKLLLDIKNIKFEPKNRINSSRLPLRTEENLLEESVDVVQEVNCFEDKSDPWPHTTFYNDLYIYPESVTLRLPSEATIQLKVELRWDESASDNGEHAHIYHPWSTQFHTCYFTSAVASGRHFTFNEEIKVKLPAVMLPKMHLFFTYYNCTTKKGTKVYTIIGHSFLPIYEQHKIIGDNRHHVSVSKGELLSGPYLGEGVVKVILLNSFFLKCFRSQVPTETFKNINSANTGTNSTPTSPNARETKNALTPGKTSSSPNVNFRSLNSGGGSSSINPQRLGFSVSAISAIASNVDITGCMRFLPILLNCLFYVMLKPDVQEAKQSFLTIVGLLKKLNSQFAQSVLASYVYYIFDNPVFYNDGKPERRPIYEVLCKYWYSVLKKDYDKIVQLKSSWFLFQIMSKSMALDLHDRNLLQSPNHTQRFNVKFTDRLQRLMKKVVTLSSYDVTVSPPLFLNDLFSLLDRGLVFRIIHEYTQTSSSGDSTAAWGGKAKFTWLKIISDFEHYVPLNLVDKSEIGQLQLADIPAVFWKKHFLSGLLLREVQMSIYDTGNREQWQWITLLKALLRKHEFDERYNGDRLSDLVNIYFPLLLTIVSEASSIHQITADADIQKWIMCFLFIIKHCHVNLLTDWLSKESSMRKEAFLGFLRLSLDHFMDKNECQVANIVALNTTLLFVETEKTLNREDDPLNEKIFNIMNKLLSSNDDGFVVRAYPVLALIAVKLSKAIFRSKMAPYLEDLMTTILEHINSPQANIRTRACATMYLLTKLNWKETQSVARIRHFASLSSSRSIGEKKKDYTVMTSSLSDIIQYNQVHVVKSKDIDNPDGFSVGLKELVNRLNDISKYDNKIASNWVDEEATADIYRQIANDYIDSPDLRLTWLDNLSLIQVQWGNTEEAAQGKITVAYTICQYINKNFPELLPREFREKDPAKHPFNSISPNVFHEQQLSDDVFADEGRFQSSSWNINGMIQFLKNGSNLLEREGRYELCLEIQHVLMMIYKHDKNFAEMIRWANDFKKLAEKLVSTTVEGREVFSRYYRVVFYGKKYLGEEHGRQYVYKKKYRFTIGNIAQSLIKQLSVKTKVDAANIISLTNRDVDIDSLDPEKIHFQIVAIKPYLDAAELKERDSLSAQNFNICRFLSEIPFMTGGGKFNEDDVGRQQKKKTIYYIDRSFPYLNNRLPIVRQEDIILLPVECAIESMTERAEQFRTEIYSDPPSKNKLQSLLTGTLATTVHVGPMKFCEVFLGEGTVASEDHQNNLREIMGEVLLLAKSGLEINSRIITSEQIPFHNMLDDKYQVIMNTFVSRYDGNSVLKKALVHIQAQEKRAKQLAKEKQERLVVTTTAPAPTPTKGGSGILNDPQSPR</sequence>
<feature type="compositionally biased region" description="Low complexity" evidence="4">
    <location>
        <begin position="125"/>
        <end position="135"/>
    </location>
</feature>
<comment type="similarity">
    <text evidence="3">Belongs to the DOCK family.</text>
</comment>
<keyword evidence="2" id="KW-0344">Guanine-nucleotide releasing factor</keyword>
<dbReference type="InterPro" id="IPR046769">
    <property type="entry name" value="DOCKER_Lobe_A"/>
</dbReference>
<accession>A0A2P6N7L7</accession>
<dbReference type="PANTHER" id="PTHR23317">
    <property type="entry name" value="DEDICATOR OF CYTOKINESIS DOCK"/>
    <property type="match status" value="1"/>
</dbReference>
<dbReference type="GO" id="GO:0005085">
    <property type="term" value="F:guanyl-nucleotide exchange factor activity"/>
    <property type="evidence" value="ECO:0007669"/>
    <property type="project" value="UniProtKB-KW"/>
</dbReference>
<dbReference type="InterPro" id="IPR046770">
    <property type="entry name" value="DOCKER_Lobe_B"/>
</dbReference>
<dbReference type="InterPro" id="IPR021816">
    <property type="entry name" value="DOCK_C/D_N"/>
</dbReference>
<protein>
    <submittedName>
        <fullName evidence="7">Uncharacterized protein</fullName>
    </submittedName>
</protein>
<evidence type="ECO:0000259" key="6">
    <source>
        <dbReference type="PROSITE" id="PS51651"/>
    </source>
</evidence>
<dbReference type="InterPro" id="IPR043162">
    <property type="entry name" value="DOCK_C_lobe_C"/>
</dbReference>
<feature type="region of interest" description="Disordered" evidence="4">
    <location>
        <begin position="58"/>
        <end position="85"/>
    </location>
</feature>
<evidence type="ECO:0000256" key="3">
    <source>
        <dbReference type="PROSITE-ProRule" id="PRU00983"/>
    </source>
</evidence>
<dbReference type="Gene3D" id="1.25.40.410">
    <property type="match status" value="1"/>
</dbReference>
<comment type="caution">
    <text evidence="7">The sequence shown here is derived from an EMBL/GenBank/DDBJ whole genome shotgun (WGS) entry which is preliminary data.</text>
</comment>
<dbReference type="InterPro" id="IPR027357">
    <property type="entry name" value="DOCKER_dom"/>
</dbReference>
<dbReference type="Gene3D" id="2.60.40.150">
    <property type="entry name" value="C2 domain"/>
    <property type="match status" value="1"/>
</dbReference>
<evidence type="ECO:0000313" key="7">
    <source>
        <dbReference type="EMBL" id="PRP79944.1"/>
    </source>
</evidence>
<feature type="compositionally biased region" description="Basic and acidic residues" evidence="4">
    <location>
        <begin position="194"/>
        <end position="207"/>
    </location>
</feature>
<feature type="region of interest" description="Disordered" evidence="4">
    <location>
        <begin position="117"/>
        <end position="143"/>
    </location>
</feature>
<feature type="compositionally biased region" description="Polar residues" evidence="4">
    <location>
        <begin position="63"/>
        <end position="73"/>
    </location>
</feature>
<dbReference type="InterPro" id="IPR046773">
    <property type="entry name" value="DOCKER_Lobe_C"/>
</dbReference>
<dbReference type="SUPFAM" id="SSF48371">
    <property type="entry name" value="ARM repeat"/>
    <property type="match status" value="1"/>
</dbReference>
<feature type="region of interest" description="Disordered" evidence="4">
    <location>
        <begin position="821"/>
        <end position="854"/>
    </location>
</feature>
<dbReference type="STRING" id="1890364.A0A2P6N7L7"/>
<dbReference type="Pfam" id="PF06920">
    <property type="entry name" value="DHR-2_Lobe_A"/>
    <property type="match status" value="1"/>
</dbReference>
<evidence type="ECO:0000259" key="5">
    <source>
        <dbReference type="PROSITE" id="PS51650"/>
    </source>
</evidence>
<dbReference type="GO" id="GO:0007264">
    <property type="term" value="P:small GTPase-mediated signal transduction"/>
    <property type="evidence" value="ECO:0007669"/>
    <property type="project" value="InterPro"/>
</dbReference>
<evidence type="ECO:0000256" key="1">
    <source>
        <dbReference type="ARBA" id="ARBA00022553"/>
    </source>
</evidence>
<feature type="compositionally biased region" description="Low complexity" evidence="4">
    <location>
        <begin position="821"/>
        <end position="835"/>
    </location>
</feature>
<name>A0A2P6N7L7_9EUKA</name>
<dbReference type="PANTHER" id="PTHR23317:SF109">
    <property type="entry name" value="DOCK FAMILY PROTEIN"/>
    <property type="match status" value="1"/>
</dbReference>
<evidence type="ECO:0000256" key="2">
    <source>
        <dbReference type="ARBA" id="ARBA00022658"/>
    </source>
</evidence>
<feature type="region of interest" description="Disordered" evidence="4">
    <location>
        <begin position="182"/>
        <end position="214"/>
    </location>
</feature>
<dbReference type="InterPro" id="IPR016024">
    <property type="entry name" value="ARM-type_fold"/>
</dbReference>
<dbReference type="Pfam" id="PF14429">
    <property type="entry name" value="DOCK-C2"/>
    <property type="match status" value="1"/>
</dbReference>
<dbReference type="PROSITE" id="PS51650">
    <property type="entry name" value="C2_DOCK"/>
    <property type="match status" value="1"/>
</dbReference>
<dbReference type="CDD" id="cd11684">
    <property type="entry name" value="DHR2_DOCK"/>
    <property type="match status" value="1"/>
</dbReference>
<dbReference type="PROSITE" id="PS51651">
    <property type="entry name" value="DOCKER"/>
    <property type="match status" value="1"/>
</dbReference>
<reference evidence="7 8" key="1">
    <citation type="journal article" date="2018" name="Genome Biol. Evol.">
        <title>Multiple Roots of Fruiting Body Formation in Amoebozoa.</title>
        <authorList>
            <person name="Hillmann F."/>
            <person name="Forbes G."/>
            <person name="Novohradska S."/>
            <person name="Ferling I."/>
            <person name="Riege K."/>
            <person name="Groth M."/>
            <person name="Westermann M."/>
            <person name="Marz M."/>
            <person name="Spaller T."/>
            <person name="Winckler T."/>
            <person name="Schaap P."/>
            <person name="Glockner G."/>
        </authorList>
    </citation>
    <scope>NUCLEOTIDE SEQUENCE [LARGE SCALE GENOMIC DNA]</scope>
    <source>
        <strain evidence="7 8">Jena</strain>
    </source>
</reference>
<dbReference type="Pfam" id="PF11878">
    <property type="entry name" value="DOCK_C-D_N"/>
    <property type="match status" value="1"/>
</dbReference>
<dbReference type="EMBL" id="MDYQ01000165">
    <property type="protein sequence ID" value="PRP79944.1"/>
    <property type="molecule type" value="Genomic_DNA"/>
</dbReference>
<evidence type="ECO:0000313" key="8">
    <source>
        <dbReference type="Proteomes" id="UP000241769"/>
    </source>
</evidence>
<dbReference type="Pfam" id="PF20421">
    <property type="entry name" value="DHR-2_Lobe_C"/>
    <property type="match status" value="1"/>
</dbReference>
<organism evidence="7 8">
    <name type="scientific">Planoprotostelium fungivorum</name>
    <dbReference type="NCBI Taxonomy" id="1890364"/>
    <lineage>
        <taxon>Eukaryota</taxon>
        <taxon>Amoebozoa</taxon>
        <taxon>Evosea</taxon>
        <taxon>Variosea</taxon>
        <taxon>Cavosteliida</taxon>
        <taxon>Cavosteliaceae</taxon>
        <taxon>Planoprotostelium</taxon>
    </lineage>
</organism>
<evidence type="ECO:0000256" key="4">
    <source>
        <dbReference type="SAM" id="MobiDB-lite"/>
    </source>
</evidence>
<gene>
    <name evidence="7" type="ORF">PROFUN_05920</name>
</gene>
<dbReference type="InterPro" id="IPR026791">
    <property type="entry name" value="DOCK"/>
</dbReference>
<dbReference type="InterPro" id="IPR035892">
    <property type="entry name" value="C2_domain_sf"/>
</dbReference>
<dbReference type="Gene3D" id="1.20.58.740">
    <property type="match status" value="1"/>
</dbReference>
<dbReference type="Proteomes" id="UP000241769">
    <property type="component" value="Unassembled WGS sequence"/>
</dbReference>
<keyword evidence="8" id="KW-1185">Reference proteome</keyword>
<dbReference type="InterPro" id="IPR043161">
    <property type="entry name" value="DOCK_C_lobe_A"/>
</dbReference>
<dbReference type="InterPro" id="IPR027007">
    <property type="entry name" value="C2_DOCK-type_domain"/>
</dbReference>
<keyword evidence="1" id="KW-0597">Phosphoprotein</keyword>
<dbReference type="OrthoDB" id="16280at2759"/>
<feature type="domain" description="DOCKER" evidence="6">
    <location>
        <begin position="1459"/>
        <end position="1901"/>
    </location>
</feature>
<feature type="compositionally biased region" description="Polar residues" evidence="4">
    <location>
        <begin position="845"/>
        <end position="854"/>
    </location>
</feature>
<feature type="domain" description="C2 DOCK-type" evidence="5">
    <location>
        <begin position="652"/>
        <end position="810"/>
    </location>
</feature>